<dbReference type="Proteomes" id="UP001324634">
    <property type="component" value="Chromosome"/>
</dbReference>
<evidence type="ECO:0000256" key="9">
    <source>
        <dbReference type="ARBA" id="ARBA00022840"/>
    </source>
</evidence>
<keyword evidence="6" id="KW-0808">Transferase</keyword>
<dbReference type="Pfam" id="PF01467">
    <property type="entry name" value="CTP_transf_like"/>
    <property type="match status" value="1"/>
</dbReference>
<accession>A0AAX4HL05</accession>
<dbReference type="GO" id="GO:0009435">
    <property type="term" value="P:NAD+ biosynthetic process"/>
    <property type="evidence" value="ECO:0007669"/>
    <property type="project" value="InterPro"/>
</dbReference>
<name>A0AAX4HL05_9BACT</name>
<dbReference type="InterPro" id="IPR004821">
    <property type="entry name" value="Cyt_trans-like"/>
</dbReference>
<evidence type="ECO:0000313" key="16">
    <source>
        <dbReference type="EMBL" id="WPU63934.1"/>
    </source>
</evidence>
<dbReference type="Gene3D" id="3.40.50.620">
    <property type="entry name" value="HUPs"/>
    <property type="match status" value="1"/>
</dbReference>
<protein>
    <recommendedName>
        <fullName evidence="4">nicotinate-nucleotide adenylyltransferase</fullName>
        <ecNumber evidence="4">2.7.7.18</ecNumber>
    </recommendedName>
    <alternativeName>
        <fullName evidence="13">Deamido-NAD(+) diphosphorylase</fullName>
    </alternativeName>
    <alternativeName>
        <fullName evidence="12">Deamido-NAD(+) pyrophosphorylase</fullName>
    </alternativeName>
    <alternativeName>
        <fullName evidence="11">Nicotinate mononucleotide adenylyltransferase</fullName>
    </alternativeName>
</protein>
<evidence type="ECO:0000256" key="11">
    <source>
        <dbReference type="ARBA" id="ARBA00031253"/>
    </source>
</evidence>
<dbReference type="SUPFAM" id="SSF52374">
    <property type="entry name" value="Nucleotidylyl transferase"/>
    <property type="match status" value="1"/>
</dbReference>
<evidence type="ECO:0000313" key="17">
    <source>
        <dbReference type="Proteomes" id="UP001324634"/>
    </source>
</evidence>
<evidence type="ECO:0000259" key="15">
    <source>
        <dbReference type="Pfam" id="PF01467"/>
    </source>
</evidence>
<dbReference type="InterPro" id="IPR005248">
    <property type="entry name" value="NadD/NMNAT"/>
</dbReference>
<evidence type="ECO:0000256" key="4">
    <source>
        <dbReference type="ARBA" id="ARBA00012389"/>
    </source>
</evidence>
<keyword evidence="10" id="KW-0520">NAD</keyword>
<evidence type="ECO:0000256" key="12">
    <source>
        <dbReference type="ARBA" id="ARBA00033140"/>
    </source>
</evidence>
<evidence type="ECO:0000256" key="5">
    <source>
        <dbReference type="ARBA" id="ARBA00022642"/>
    </source>
</evidence>
<organism evidence="16 17">
    <name type="scientific">Peredibacter starrii</name>
    <dbReference type="NCBI Taxonomy" id="28202"/>
    <lineage>
        <taxon>Bacteria</taxon>
        <taxon>Pseudomonadati</taxon>
        <taxon>Bdellovibrionota</taxon>
        <taxon>Bacteriovoracia</taxon>
        <taxon>Bacteriovoracales</taxon>
        <taxon>Bacteriovoracaceae</taxon>
        <taxon>Peredibacter</taxon>
    </lineage>
</organism>
<evidence type="ECO:0000256" key="13">
    <source>
        <dbReference type="ARBA" id="ARBA00033353"/>
    </source>
</evidence>
<reference evidence="16 17" key="1">
    <citation type="submission" date="2023-11" db="EMBL/GenBank/DDBJ databases">
        <title>Peredibacter starrii A3.12.</title>
        <authorList>
            <person name="Mitchell R.J."/>
        </authorList>
    </citation>
    <scope>NUCLEOTIDE SEQUENCE [LARGE SCALE GENOMIC DNA]</scope>
    <source>
        <strain evidence="16 17">A3.12</strain>
    </source>
</reference>
<keyword evidence="5" id="KW-0662">Pyridine nucleotide biosynthesis</keyword>
<dbReference type="AlphaFoldDB" id="A0AAX4HL05"/>
<dbReference type="RefSeq" id="WP_321391612.1">
    <property type="nucleotide sequence ID" value="NZ_CP139487.1"/>
</dbReference>
<keyword evidence="7" id="KW-0548">Nucleotidyltransferase</keyword>
<dbReference type="EC" id="2.7.7.18" evidence="4"/>
<comment type="pathway">
    <text evidence="2">Cofactor biosynthesis; NAD(+) biosynthesis; deamido-NAD(+) from nicotinate D-ribonucleotide: step 1/1.</text>
</comment>
<proteinExistence type="inferred from homology"/>
<sequence length="265" mass="30797">MLKLVFFTKDRRLKVRLALPGDDFSTSKTWQDKIEFIISNSGQFMMVWTSLLPDLDPEYAESLVELVGARYPISPDYEALKKLHPGIAFQNETDEWVFFGGSFNPWHDGHQACLTLMPEDKVCLILPDRNPHKEMRELSPVATILEISAHAKLKNQQYIVPTFLLENKQNPTVNWVEKFKNDYPTHRISLLMGFDSFSNLRNWTRAEDLIPLLDTVYVVSRLEDDKDRREALDHAHARGPRLNVVFLGKHEFEDVSSTEIRLRQK</sequence>
<comment type="catalytic activity">
    <reaction evidence="14">
        <text>nicotinate beta-D-ribonucleotide + ATP + H(+) = deamido-NAD(+) + diphosphate</text>
        <dbReference type="Rhea" id="RHEA:22860"/>
        <dbReference type="ChEBI" id="CHEBI:15378"/>
        <dbReference type="ChEBI" id="CHEBI:30616"/>
        <dbReference type="ChEBI" id="CHEBI:33019"/>
        <dbReference type="ChEBI" id="CHEBI:57502"/>
        <dbReference type="ChEBI" id="CHEBI:58437"/>
        <dbReference type="EC" id="2.7.7.18"/>
    </reaction>
</comment>
<comment type="function">
    <text evidence="1">Catalyzes the reversible adenylation of nicotinate mononucleotide (NaMN) to nicotinic acid adenine dinucleotide (NaAD).</text>
</comment>
<dbReference type="PANTHER" id="PTHR39321">
    <property type="entry name" value="NICOTINATE-NUCLEOTIDE ADENYLYLTRANSFERASE-RELATED"/>
    <property type="match status" value="1"/>
</dbReference>
<dbReference type="GO" id="GO:0005524">
    <property type="term" value="F:ATP binding"/>
    <property type="evidence" value="ECO:0007669"/>
    <property type="project" value="UniProtKB-KW"/>
</dbReference>
<comment type="similarity">
    <text evidence="3">Belongs to the NadD family.</text>
</comment>
<keyword evidence="17" id="KW-1185">Reference proteome</keyword>
<dbReference type="GO" id="GO:0004515">
    <property type="term" value="F:nicotinate-nucleotide adenylyltransferase activity"/>
    <property type="evidence" value="ECO:0007669"/>
    <property type="project" value="UniProtKB-EC"/>
</dbReference>
<evidence type="ECO:0000256" key="8">
    <source>
        <dbReference type="ARBA" id="ARBA00022741"/>
    </source>
</evidence>
<gene>
    <name evidence="16" type="ORF">SOO65_14660</name>
</gene>
<evidence type="ECO:0000256" key="1">
    <source>
        <dbReference type="ARBA" id="ARBA00002324"/>
    </source>
</evidence>
<keyword evidence="9" id="KW-0067">ATP-binding</keyword>
<evidence type="ECO:0000256" key="3">
    <source>
        <dbReference type="ARBA" id="ARBA00009014"/>
    </source>
</evidence>
<evidence type="ECO:0000256" key="10">
    <source>
        <dbReference type="ARBA" id="ARBA00023027"/>
    </source>
</evidence>
<evidence type="ECO:0000256" key="2">
    <source>
        <dbReference type="ARBA" id="ARBA00005019"/>
    </source>
</evidence>
<dbReference type="InterPro" id="IPR014729">
    <property type="entry name" value="Rossmann-like_a/b/a_fold"/>
</dbReference>
<evidence type="ECO:0000256" key="7">
    <source>
        <dbReference type="ARBA" id="ARBA00022695"/>
    </source>
</evidence>
<dbReference type="EMBL" id="CP139487">
    <property type="protein sequence ID" value="WPU63934.1"/>
    <property type="molecule type" value="Genomic_DNA"/>
</dbReference>
<feature type="domain" description="Cytidyltransferase-like" evidence="15">
    <location>
        <begin position="98"/>
        <end position="262"/>
    </location>
</feature>
<evidence type="ECO:0000256" key="14">
    <source>
        <dbReference type="ARBA" id="ARBA00048721"/>
    </source>
</evidence>
<keyword evidence="8" id="KW-0547">Nucleotide-binding</keyword>
<dbReference type="KEGG" id="psti:SOO65_14660"/>
<evidence type="ECO:0000256" key="6">
    <source>
        <dbReference type="ARBA" id="ARBA00022679"/>
    </source>
</evidence>
<dbReference type="PANTHER" id="PTHR39321:SF3">
    <property type="entry name" value="PHOSPHOPANTETHEINE ADENYLYLTRANSFERASE"/>
    <property type="match status" value="1"/>
</dbReference>